<dbReference type="Proteomes" id="UP000220621">
    <property type="component" value="Unassembled WGS sequence"/>
</dbReference>
<dbReference type="AlphaFoldDB" id="A0A2B5XEG2"/>
<evidence type="ECO:0000313" key="2">
    <source>
        <dbReference type="Proteomes" id="UP000220621"/>
    </source>
</evidence>
<dbReference type="EMBL" id="NUDL01000080">
    <property type="protein sequence ID" value="PEM50741.1"/>
    <property type="molecule type" value="Genomic_DNA"/>
</dbReference>
<reference evidence="1 2" key="1">
    <citation type="submission" date="2017-09" db="EMBL/GenBank/DDBJ databases">
        <title>Large-scale bioinformatics analysis of Bacillus genomes uncovers conserved roles of natural products in bacterial physiology.</title>
        <authorList>
            <consortium name="Agbiome Team Llc"/>
            <person name="Bleich R.M."/>
            <person name="Grubbs K.J."/>
            <person name="Santa Maria K.C."/>
            <person name="Allen S.E."/>
            <person name="Farag S."/>
            <person name="Shank E.A."/>
            <person name="Bowers A."/>
        </authorList>
    </citation>
    <scope>NUCLEOTIDE SEQUENCE [LARGE SCALE GENOMIC DNA]</scope>
    <source>
        <strain evidence="1 2">AFS010764</strain>
    </source>
</reference>
<sequence length="146" mass="17265">MDVIFAPKPDSLISIDVRILRDEDFMRDVPRQMPSPYESSTIRRLKRPIFPIGDKKVLAWGYIKNQQGIGYNLLLLEDKDELYGEWIMLSNSVDGLFKMKYNRPDQFVFEFDELEREIQLVRASHVYSTEVMPFDIKKIQEFIAIN</sequence>
<accession>A0A2B5XEG2</accession>
<proteinExistence type="predicted"/>
<gene>
    <name evidence="1" type="ORF">CN611_22570</name>
</gene>
<protein>
    <submittedName>
        <fullName evidence="1">Uncharacterized protein</fullName>
    </submittedName>
</protein>
<comment type="caution">
    <text evidence="1">The sequence shown here is derived from an EMBL/GenBank/DDBJ whole genome shotgun (WGS) entry which is preliminary data.</text>
</comment>
<organism evidence="1 2">
    <name type="scientific">Bacillus wiedmannii</name>
    <dbReference type="NCBI Taxonomy" id="1890302"/>
    <lineage>
        <taxon>Bacteria</taxon>
        <taxon>Bacillati</taxon>
        <taxon>Bacillota</taxon>
        <taxon>Bacilli</taxon>
        <taxon>Bacillales</taxon>
        <taxon>Bacillaceae</taxon>
        <taxon>Bacillus</taxon>
        <taxon>Bacillus cereus group</taxon>
    </lineage>
</organism>
<dbReference type="RefSeq" id="WP_098103090.1">
    <property type="nucleotide sequence ID" value="NZ_NUDL01000080.1"/>
</dbReference>
<evidence type="ECO:0000313" key="1">
    <source>
        <dbReference type="EMBL" id="PEM50741.1"/>
    </source>
</evidence>
<name>A0A2B5XEG2_9BACI</name>